<keyword evidence="3" id="KW-1185">Reference proteome</keyword>
<proteinExistence type="predicted"/>
<dbReference type="Proteomes" id="UP000222256">
    <property type="component" value="Segment"/>
</dbReference>
<name>A0A223LIQ7_9CAUD</name>
<sequence>MSNIIEEFVIKFLTDSKEAKKGANDLDKFLESVGKKQIKRDEKLVKSEKDKRKSWENSQKRKAKTQKEMEALRVKQENNLKKDFDKRVSLYKKDKKEKDRLRGYSNLSKSQREQAAIEKAISSRQDKELKRELDLAKVQKNTAAAKKASELSQRKEMLKTRKHILDSYGKENKEIKDMRGYYKSLEKQNTKTSDPIGQLSSSPQQKRKAWEDAQKRRAANRKQREDDRRKEEASIRESLQKRAKALKKHNAAMETQAERIRRSAGFKLAVRMGESGKYEREIQSLVDKKDLKGLQNLRKSMSDTRESMARYRKSLKKTNIAQKGLADSTRNMIRSYASLYAIFEGTGAIKRVGQDFQGMEASMLAASGSSEAAAKDMMFINGIVDEMGLSLKDTTDAFVKFKFASKGKISQTEQEDLFTGLSMFGTALKVDDESMKRSQKALIQIDDYCLAA</sequence>
<reference evidence="2 3" key="1">
    <citation type="submission" date="2017-06" db="EMBL/GenBank/DDBJ databases">
        <title>A Novel Lytic Pseudoalteromonas phage Isolated from Qingdao coast of China.</title>
        <authorList>
            <person name="Li H."/>
        </authorList>
    </citation>
    <scope>NUCLEOTIDE SEQUENCE [LARGE SCALE GENOMIC DNA]</scope>
</reference>
<organism evidence="2 3">
    <name type="scientific">Pseudoalteromonas phage J2-1</name>
    <dbReference type="NCBI Taxonomy" id="2023998"/>
    <lineage>
        <taxon>Viruses</taxon>
        <taxon>Duplodnaviria</taxon>
        <taxon>Heunggongvirae</taxon>
        <taxon>Uroviricota</taxon>
        <taxon>Caudoviricetes</taxon>
        <taxon>Qingdaovirus</taxon>
        <taxon>Qingdaovirus J21</taxon>
    </lineage>
</organism>
<accession>A0A223LIQ7</accession>
<dbReference type="GeneID" id="54981692"/>
<dbReference type="RefSeq" id="YP_009791510.1">
    <property type="nucleotide sequence ID" value="NC_047839.1"/>
</dbReference>
<evidence type="ECO:0000256" key="1">
    <source>
        <dbReference type="SAM" id="MobiDB-lite"/>
    </source>
</evidence>
<feature type="region of interest" description="Disordered" evidence="1">
    <location>
        <begin position="41"/>
        <end position="68"/>
    </location>
</feature>
<protein>
    <submittedName>
        <fullName evidence="2">Uncharacterized protein</fullName>
    </submittedName>
</protein>
<feature type="region of interest" description="Disordered" evidence="1">
    <location>
        <begin position="186"/>
        <end position="238"/>
    </location>
</feature>
<feature type="compositionally biased region" description="Polar residues" evidence="1">
    <location>
        <begin position="190"/>
        <end position="204"/>
    </location>
</feature>
<feature type="compositionally biased region" description="Basic and acidic residues" evidence="1">
    <location>
        <begin position="222"/>
        <end position="238"/>
    </location>
</feature>
<dbReference type="EMBL" id="MF370964">
    <property type="protein sequence ID" value="ASU03369.1"/>
    <property type="molecule type" value="Genomic_DNA"/>
</dbReference>
<evidence type="ECO:0000313" key="2">
    <source>
        <dbReference type="EMBL" id="ASU03369.1"/>
    </source>
</evidence>
<dbReference type="KEGG" id="vg:54981692"/>
<evidence type="ECO:0000313" key="3">
    <source>
        <dbReference type="Proteomes" id="UP000222256"/>
    </source>
</evidence>